<evidence type="ECO:0000313" key="2">
    <source>
        <dbReference type="Proteomes" id="UP001456524"/>
    </source>
</evidence>
<keyword evidence="2" id="KW-1185">Reference proteome</keyword>
<name>A0ABR1Y3V0_9PEZI</name>
<evidence type="ECO:0000313" key="1">
    <source>
        <dbReference type="EMBL" id="KAK8175846.1"/>
    </source>
</evidence>
<gene>
    <name evidence="1" type="ORF">IWX90DRAFT_123523</name>
</gene>
<comment type="caution">
    <text evidence="1">The sequence shown here is derived from an EMBL/GenBank/DDBJ whole genome shotgun (WGS) entry which is preliminary data.</text>
</comment>
<sequence length="179" mass="19776">MEIARHSNKESSQTTIPSAASGLPTNMSCCRRFRLVTCCCALPNSKSEKSSLGLGPKRALLLCCAMYAVLCSSLQVSRTLPLIRPVLQESSGKPTQRLDTVHSRPSLLSRVPTNFFVGVARHFVKCELGIGPGCVGEGATAERAYFSFFIFRHCAARRFWEPESRGTSHYLKACSRDEW</sequence>
<protein>
    <submittedName>
        <fullName evidence="1">Uncharacterized protein</fullName>
    </submittedName>
</protein>
<organism evidence="1 2">
    <name type="scientific">Phyllosticta citrichinensis</name>
    <dbReference type="NCBI Taxonomy" id="1130410"/>
    <lineage>
        <taxon>Eukaryota</taxon>
        <taxon>Fungi</taxon>
        <taxon>Dikarya</taxon>
        <taxon>Ascomycota</taxon>
        <taxon>Pezizomycotina</taxon>
        <taxon>Dothideomycetes</taxon>
        <taxon>Dothideomycetes incertae sedis</taxon>
        <taxon>Botryosphaeriales</taxon>
        <taxon>Phyllostictaceae</taxon>
        <taxon>Phyllosticta</taxon>
    </lineage>
</organism>
<proteinExistence type="predicted"/>
<accession>A0ABR1Y3V0</accession>
<dbReference type="Proteomes" id="UP001456524">
    <property type="component" value="Unassembled WGS sequence"/>
</dbReference>
<reference evidence="1 2" key="1">
    <citation type="journal article" date="2022" name="G3 (Bethesda)">
        <title>Enemy or ally: a genomic approach to elucidate the lifestyle of Phyllosticta citrichinaensis.</title>
        <authorList>
            <person name="Buijs V.A."/>
            <person name="Groenewald J.Z."/>
            <person name="Haridas S."/>
            <person name="LaButti K.M."/>
            <person name="Lipzen A."/>
            <person name="Martin F.M."/>
            <person name="Barry K."/>
            <person name="Grigoriev I.V."/>
            <person name="Crous P.W."/>
            <person name="Seidl M.F."/>
        </authorList>
    </citation>
    <scope>NUCLEOTIDE SEQUENCE [LARGE SCALE GENOMIC DNA]</scope>
    <source>
        <strain evidence="1 2">CBS 129764</strain>
    </source>
</reference>
<dbReference type="EMBL" id="JBBWUH010000002">
    <property type="protein sequence ID" value="KAK8175846.1"/>
    <property type="molecule type" value="Genomic_DNA"/>
</dbReference>